<dbReference type="EMBL" id="JACHHP010000007">
    <property type="protein sequence ID" value="MBB5209580.1"/>
    <property type="molecule type" value="Genomic_DNA"/>
</dbReference>
<evidence type="ECO:0000256" key="1">
    <source>
        <dbReference type="ARBA" id="ARBA00004496"/>
    </source>
</evidence>
<evidence type="ECO:0000256" key="2">
    <source>
        <dbReference type="SAM" id="MobiDB-lite"/>
    </source>
</evidence>
<dbReference type="AlphaFoldDB" id="A0A7W8DA54"/>
<organism evidence="5 6">
    <name type="scientific">Chiayiivirga flava</name>
    <dbReference type="NCBI Taxonomy" id="659595"/>
    <lineage>
        <taxon>Bacteria</taxon>
        <taxon>Pseudomonadati</taxon>
        <taxon>Pseudomonadota</taxon>
        <taxon>Gammaproteobacteria</taxon>
        <taxon>Lysobacterales</taxon>
        <taxon>Lysobacteraceae</taxon>
        <taxon>Chiayiivirga</taxon>
    </lineage>
</organism>
<name>A0A7W8DA54_9GAMM</name>
<dbReference type="CDD" id="cd00038">
    <property type="entry name" value="CAP_ED"/>
    <property type="match status" value="1"/>
</dbReference>
<evidence type="ECO:0000313" key="6">
    <source>
        <dbReference type="Proteomes" id="UP000521199"/>
    </source>
</evidence>
<dbReference type="InterPro" id="IPR000595">
    <property type="entry name" value="cNMP-bd_dom"/>
</dbReference>
<dbReference type="PROSITE" id="PS50006">
    <property type="entry name" value="FHA_DOMAIN"/>
    <property type="match status" value="1"/>
</dbReference>
<dbReference type="SUPFAM" id="SSF51206">
    <property type="entry name" value="cAMP-binding domain-like"/>
    <property type="match status" value="1"/>
</dbReference>
<comment type="subcellular location">
    <subcellularLocation>
        <location evidence="1">Cytoplasm</location>
    </subcellularLocation>
</comment>
<dbReference type="Gene3D" id="2.60.120.10">
    <property type="entry name" value="Jelly Rolls"/>
    <property type="match status" value="1"/>
</dbReference>
<protein>
    <recommendedName>
        <fullName evidence="7">FHA domain-containing protein</fullName>
    </recommendedName>
</protein>
<dbReference type="GO" id="GO:0005737">
    <property type="term" value="C:cytoplasm"/>
    <property type="evidence" value="ECO:0007669"/>
    <property type="project" value="UniProtKB-SubCell"/>
</dbReference>
<dbReference type="SMART" id="SM00240">
    <property type="entry name" value="FHA"/>
    <property type="match status" value="1"/>
</dbReference>
<sequence>MSDRRNERPYVEFAAGATIVDGRTAGDALYIVESGTVLVEPPGAPAYTAAAGEVVGETALLDGAVPLRASARTAVRALRVPIELLPAVLASDAGVAMHLLRQLARRAHPSPTHATEHVDATDAHSITPSPTARPGPNGATPGIRAPSTPVDADTRTGAFVLRHAEGRIALPAQGDWLVGRPDPATGAIPEVNLGPLDLARSLSRRHARMVLDGAGGVALREEPGVSNGTWVNGARLAAGQTATLRCGDKLRFGAIEVELDRE</sequence>
<dbReference type="PROSITE" id="PS50042">
    <property type="entry name" value="CNMP_BINDING_3"/>
    <property type="match status" value="1"/>
</dbReference>
<dbReference type="Gene3D" id="2.60.200.20">
    <property type="match status" value="1"/>
</dbReference>
<dbReference type="InterPro" id="IPR018490">
    <property type="entry name" value="cNMP-bd_dom_sf"/>
</dbReference>
<evidence type="ECO:0000259" key="3">
    <source>
        <dbReference type="PROSITE" id="PS50006"/>
    </source>
</evidence>
<dbReference type="InterPro" id="IPR008984">
    <property type="entry name" value="SMAD_FHA_dom_sf"/>
</dbReference>
<reference evidence="5 6" key="1">
    <citation type="submission" date="2020-08" db="EMBL/GenBank/DDBJ databases">
        <title>Genomic Encyclopedia of Type Strains, Phase IV (KMG-IV): sequencing the most valuable type-strain genomes for metagenomic binning, comparative biology and taxonomic classification.</title>
        <authorList>
            <person name="Goeker M."/>
        </authorList>
    </citation>
    <scope>NUCLEOTIDE SEQUENCE [LARGE SCALE GENOMIC DNA]</scope>
    <source>
        <strain evidence="5 6">DSM 24163</strain>
    </source>
</reference>
<evidence type="ECO:0000259" key="4">
    <source>
        <dbReference type="PROSITE" id="PS50042"/>
    </source>
</evidence>
<dbReference type="Proteomes" id="UP000521199">
    <property type="component" value="Unassembled WGS sequence"/>
</dbReference>
<dbReference type="Pfam" id="PF00498">
    <property type="entry name" value="FHA"/>
    <property type="match status" value="1"/>
</dbReference>
<feature type="domain" description="Cyclic nucleotide-binding" evidence="4">
    <location>
        <begin position="1"/>
        <end position="73"/>
    </location>
</feature>
<proteinExistence type="predicted"/>
<evidence type="ECO:0008006" key="7">
    <source>
        <dbReference type="Google" id="ProtNLM"/>
    </source>
</evidence>
<evidence type="ECO:0000313" key="5">
    <source>
        <dbReference type="EMBL" id="MBB5209580.1"/>
    </source>
</evidence>
<dbReference type="Pfam" id="PF00027">
    <property type="entry name" value="cNMP_binding"/>
    <property type="match status" value="1"/>
</dbReference>
<dbReference type="InterPro" id="IPR014710">
    <property type="entry name" value="RmlC-like_jellyroll"/>
</dbReference>
<dbReference type="InterPro" id="IPR000253">
    <property type="entry name" value="FHA_dom"/>
</dbReference>
<accession>A0A7W8DA54</accession>
<feature type="domain" description="FHA" evidence="3">
    <location>
        <begin position="176"/>
        <end position="236"/>
    </location>
</feature>
<dbReference type="SUPFAM" id="SSF49879">
    <property type="entry name" value="SMAD/FHA domain"/>
    <property type="match status" value="1"/>
</dbReference>
<dbReference type="RefSeq" id="WP_183962119.1">
    <property type="nucleotide sequence ID" value="NZ_JACHHP010000007.1"/>
</dbReference>
<feature type="region of interest" description="Disordered" evidence="2">
    <location>
        <begin position="107"/>
        <end position="152"/>
    </location>
</feature>
<comment type="caution">
    <text evidence="5">The sequence shown here is derived from an EMBL/GenBank/DDBJ whole genome shotgun (WGS) entry which is preliminary data.</text>
</comment>
<gene>
    <name evidence="5" type="ORF">HNQ52_003152</name>
</gene>
<keyword evidence="6" id="KW-1185">Reference proteome</keyword>